<comment type="function">
    <text evidence="8 10">Catalyzes the hydrolysis of glutamine to glutamate and ammonia as part of the biosynthesis of pyridoxal 5'-phosphate. The resulting ammonia molecule is channeled to the active site of PdxS.</text>
</comment>
<comment type="similarity">
    <text evidence="1 10">Belongs to the glutaminase PdxT/SNO family.</text>
</comment>
<dbReference type="GO" id="GO:0008614">
    <property type="term" value="P:pyridoxine metabolic process"/>
    <property type="evidence" value="ECO:0007669"/>
    <property type="project" value="TreeGrafter"/>
</dbReference>
<dbReference type="EMBL" id="CP002360">
    <property type="protein sequence ID" value="AEE97423.1"/>
    <property type="molecule type" value="Genomic_DNA"/>
</dbReference>
<dbReference type="NCBIfam" id="TIGR03800">
    <property type="entry name" value="PLP_synth_Pdx2"/>
    <property type="match status" value="1"/>
</dbReference>
<evidence type="ECO:0000256" key="11">
    <source>
        <dbReference type="PIRSR" id="PIRSR005639-1"/>
    </source>
</evidence>
<keyword evidence="2 10" id="KW-0378">Hydrolase</keyword>
<dbReference type="GO" id="GO:0004359">
    <property type="term" value="F:glutaminase activity"/>
    <property type="evidence" value="ECO:0007669"/>
    <property type="project" value="UniProtKB-UniRule"/>
</dbReference>
<dbReference type="PROSITE" id="PS01236">
    <property type="entry name" value="PDXT_SNO_1"/>
    <property type="match status" value="1"/>
</dbReference>
<dbReference type="KEGG" id="mas:Mahau_2252"/>
<keyword evidence="4 10" id="KW-0315">Glutamine amidotransferase</keyword>
<reference evidence="14" key="1">
    <citation type="submission" date="2010-11" db="EMBL/GenBank/DDBJ databases">
        <title>The complete genome of Mahella australiensis DSM 15567.</title>
        <authorList>
            <consortium name="US DOE Joint Genome Institute (JGI-PGF)"/>
            <person name="Lucas S."/>
            <person name="Copeland A."/>
            <person name="Lapidus A."/>
            <person name="Bruce D."/>
            <person name="Goodwin L."/>
            <person name="Pitluck S."/>
            <person name="Kyrpides N."/>
            <person name="Mavromatis K."/>
            <person name="Pagani I."/>
            <person name="Ivanova N."/>
            <person name="Teshima H."/>
            <person name="Brettin T."/>
            <person name="Detter J.C."/>
            <person name="Han C."/>
            <person name="Tapia R."/>
            <person name="Land M."/>
            <person name="Hauser L."/>
            <person name="Markowitz V."/>
            <person name="Cheng J.-F."/>
            <person name="Hugenholtz P."/>
            <person name="Woyke T."/>
            <person name="Wu D."/>
            <person name="Spring S."/>
            <person name="Pukall R."/>
            <person name="Steenblock K."/>
            <person name="Schneider S."/>
            <person name="Klenk H.-P."/>
            <person name="Eisen J.A."/>
        </authorList>
    </citation>
    <scope>NUCLEOTIDE SEQUENCE [LARGE SCALE GENOMIC DNA]</scope>
    <source>
        <strain evidence="14">DSM 15567 / CIP 107919 / 50-1 BON</strain>
    </source>
</reference>
<evidence type="ECO:0000313" key="14">
    <source>
        <dbReference type="Proteomes" id="UP000008457"/>
    </source>
</evidence>
<dbReference type="Gene3D" id="3.40.50.880">
    <property type="match status" value="1"/>
</dbReference>
<dbReference type="eggNOG" id="COG0311">
    <property type="taxonomic scope" value="Bacteria"/>
</dbReference>
<evidence type="ECO:0000313" key="13">
    <source>
        <dbReference type="EMBL" id="AEE97423.1"/>
    </source>
</evidence>
<proteinExistence type="inferred from homology"/>
<gene>
    <name evidence="10" type="primary">pdxT</name>
    <name evidence="13" type="ordered locus">Mahau_2252</name>
</gene>
<dbReference type="SUPFAM" id="SSF52317">
    <property type="entry name" value="Class I glutamine amidotransferase-like"/>
    <property type="match status" value="1"/>
</dbReference>
<dbReference type="Proteomes" id="UP000008457">
    <property type="component" value="Chromosome"/>
</dbReference>
<dbReference type="HOGENOM" id="CLU_069674_2_0_9"/>
<dbReference type="CDD" id="cd01749">
    <property type="entry name" value="GATase1_PB"/>
    <property type="match status" value="1"/>
</dbReference>
<keyword evidence="3 10" id="KW-0663">Pyridoxal phosphate</keyword>
<dbReference type="PIRSF" id="PIRSF005639">
    <property type="entry name" value="Glut_amidoT_SNO"/>
    <property type="match status" value="1"/>
</dbReference>
<dbReference type="EC" id="4.3.3.6" evidence="10"/>
<accession>F3ZVM9</accession>
<organism evidence="13 14">
    <name type="scientific">Mahella australiensis (strain DSM 15567 / CIP 107919 / 50-1 BON)</name>
    <dbReference type="NCBI Taxonomy" id="697281"/>
    <lineage>
        <taxon>Bacteria</taxon>
        <taxon>Bacillati</taxon>
        <taxon>Bacillota</taxon>
        <taxon>Clostridia</taxon>
        <taxon>Thermoanaerobacterales</taxon>
        <taxon>Thermoanaerobacterales Family IV. Incertae Sedis</taxon>
        <taxon>Mahella</taxon>
    </lineage>
</organism>
<feature type="active site" description="Charge relay system" evidence="10 11">
    <location>
        <position position="172"/>
    </location>
</feature>
<dbReference type="PANTHER" id="PTHR31559">
    <property type="entry name" value="PYRIDOXAL 5'-PHOSPHATE SYNTHASE SUBUNIT SNO"/>
    <property type="match status" value="1"/>
</dbReference>
<keyword evidence="14" id="KW-1185">Reference proteome</keyword>
<evidence type="ECO:0000256" key="3">
    <source>
        <dbReference type="ARBA" id="ARBA00022898"/>
    </source>
</evidence>
<name>F3ZVM9_MAHA5</name>
<evidence type="ECO:0000256" key="1">
    <source>
        <dbReference type="ARBA" id="ARBA00008345"/>
    </source>
</evidence>
<feature type="active site" description="Nucleophile" evidence="10 11">
    <location>
        <position position="80"/>
    </location>
</feature>
<dbReference type="PROSITE" id="PS51130">
    <property type="entry name" value="PDXT_SNO_2"/>
    <property type="match status" value="1"/>
</dbReference>
<comment type="catalytic activity">
    <reaction evidence="7 10">
        <text>L-glutamine + H2O = L-glutamate + NH4(+)</text>
        <dbReference type="Rhea" id="RHEA:15889"/>
        <dbReference type="ChEBI" id="CHEBI:15377"/>
        <dbReference type="ChEBI" id="CHEBI:28938"/>
        <dbReference type="ChEBI" id="CHEBI:29985"/>
        <dbReference type="ChEBI" id="CHEBI:58359"/>
        <dbReference type="EC" id="3.5.1.2"/>
    </reaction>
</comment>
<sequence>MLRIGILGLQGSVIEHTIMLERLEDVEPVQVKTRDDLDVIDGLILPGGESTTIGRLITDYNLKDKIIERARTGMPIWGTCAGMILLAKHIINDDKVHLGLMDIYVRRNAYGSQLDSFKTTLLIPVVAEYPIPLVFIRAPYVEKADGDAEILAELDDKIIAVRQSNLLATSFHPELTDDLSFHRYFANMVAKSTI</sequence>
<dbReference type="AlphaFoldDB" id="F3ZVM9"/>
<feature type="active site" description="Charge relay system" evidence="10 11">
    <location>
        <position position="174"/>
    </location>
</feature>
<reference evidence="13 14" key="2">
    <citation type="journal article" date="2011" name="Stand. Genomic Sci.">
        <title>Complete genome sequence of Mahella australiensis type strain (50-1 BON).</title>
        <authorList>
            <person name="Sikorski J."/>
            <person name="Teshima H."/>
            <person name="Nolan M."/>
            <person name="Lucas S."/>
            <person name="Hammon N."/>
            <person name="Deshpande S."/>
            <person name="Cheng J.F."/>
            <person name="Pitluck S."/>
            <person name="Liolios K."/>
            <person name="Pagani I."/>
            <person name="Ivanova N."/>
            <person name="Huntemann M."/>
            <person name="Mavromatis K."/>
            <person name="Ovchinikova G."/>
            <person name="Pati A."/>
            <person name="Tapia R."/>
            <person name="Han C."/>
            <person name="Goodwin L."/>
            <person name="Chen A."/>
            <person name="Palaniappan K."/>
            <person name="Land M."/>
            <person name="Hauser L."/>
            <person name="Ngatchou-Djao O.D."/>
            <person name="Rohde M."/>
            <person name="Pukall R."/>
            <person name="Spring S."/>
            <person name="Abt B."/>
            <person name="Goker M."/>
            <person name="Detter J.C."/>
            <person name="Woyke T."/>
            <person name="Bristow J."/>
            <person name="Markowitz V."/>
            <person name="Hugenholtz P."/>
            <person name="Eisen J.A."/>
            <person name="Kyrpides N.C."/>
            <person name="Klenk H.P."/>
            <person name="Lapidus A."/>
        </authorList>
    </citation>
    <scope>NUCLEOTIDE SEQUENCE [LARGE SCALE GENOMIC DNA]</scope>
    <source>
        <strain evidence="14">DSM 15567 / CIP 107919 / 50-1 BON</strain>
    </source>
</reference>
<dbReference type="PROSITE" id="PS51274">
    <property type="entry name" value="GATASE_COBBQ"/>
    <property type="match status" value="1"/>
</dbReference>
<dbReference type="GO" id="GO:0006543">
    <property type="term" value="P:L-glutamine catabolic process"/>
    <property type="evidence" value="ECO:0007669"/>
    <property type="project" value="UniProtKB-UniRule"/>
</dbReference>
<dbReference type="InterPro" id="IPR021196">
    <property type="entry name" value="PdxT/SNO_CS"/>
</dbReference>
<dbReference type="GO" id="GO:0005829">
    <property type="term" value="C:cytosol"/>
    <property type="evidence" value="ECO:0007669"/>
    <property type="project" value="TreeGrafter"/>
</dbReference>
<evidence type="ECO:0000256" key="2">
    <source>
        <dbReference type="ARBA" id="ARBA00022801"/>
    </source>
</evidence>
<dbReference type="InterPro" id="IPR029062">
    <property type="entry name" value="Class_I_gatase-like"/>
</dbReference>
<evidence type="ECO:0000256" key="12">
    <source>
        <dbReference type="PIRSR" id="PIRSR005639-2"/>
    </source>
</evidence>
<dbReference type="InterPro" id="IPR002161">
    <property type="entry name" value="PdxT/SNO"/>
</dbReference>
<dbReference type="EC" id="3.5.1.2" evidence="10"/>
<evidence type="ECO:0000256" key="7">
    <source>
        <dbReference type="ARBA" id="ARBA00049534"/>
    </source>
</evidence>
<feature type="binding site" evidence="10 12">
    <location>
        <position position="107"/>
    </location>
    <ligand>
        <name>L-glutamine</name>
        <dbReference type="ChEBI" id="CHEBI:58359"/>
    </ligand>
</feature>
<protein>
    <recommendedName>
        <fullName evidence="10">Pyridoxal 5'-phosphate synthase subunit PdxT</fullName>
        <ecNumber evidence="10">4.3.3.6</ecNumber>
    </recommendedName>
    <alternativeName>
        <fullName evidence="10">Pdx2</fullName>
    </alternativeName>
    <alternativeName>
        <fullName evidence="10">Pyridoxal 5'-phosphate synthase glutaminase subunit</fullName>
        <ecNumber evidence="10">3.5.1.2</ecNumber>
    </alternativeName>
</protein>
<feature type="binding site" evidence="10 12">
    <location>
        <begin position="136"/>
        <end position="137"/>
    </location>
    <ligand>
        <name>L-glutamine</name>
        <dbReference type="ChEBI" id="CHEBI:58359"/>
    </ligand>
</feature>
<keyword evidence="5 10" id="KW-0456">Lyase</keyword>
<dbReference type="STRING" id="697281.Mahau_2252"/>
<comment type="subunit">
    <text evidence="9 10">In the presence of PdxS, forms a dodecamer of heterodimers. Only shows activity in the heterodimer.</text>
</comment>
<evidence type="ECO:0000256" key="10">
    <source>
        <dbReference type="HAMAP-Rule" id="MF_01615"/>
    </source>
</evidence>
<comment type="pathway">
    <text evidence="10">Cofactor biosynthesis; pyridoxal 5'-phosphate biosynthesis.</text>
</comment>
<dbReference type="UniPathway" id="UPA00245"/>
<dbReference type="GO" id="GO:0042823">
    <property type="term" value="P:pyridoxal phosphate biosynthetic process"/>
    <property type="evidence" value="ECO:0007669"/>
    <property type="project" value="UniProtKB-UniRule"/>
</dbReference>
<dbReference type="MEROPS" id="C26.A32"/>
<evidence type="ECO:0000256" key="8">
    <source>
        <dbReference type="ARBA" id="ARBA00054599"/>
    </source>
</evidence>
<feature type="binding site" evidence="10 12">
    <location>
        <begin position="48"/>
        <end position="50"/>
    </location>
    <ligand>
        <name>L-glutamine</name>
        <dbReference type="ChEBI" id="CHEBI:58359"/>
    </ligand>
</feature>
<dbReference type="GO" id="GO:1903600">
    <property type="term" value="C:glutaminase complex"/>
    <property type="evidence" value="ECO:0007669"/>
    <property type="project" value="TreeGrafter"/>
</dbReference>
<comment type="catalytic activity">
    <reaction evidence="6 10">
        <text>aldehydo-D-ribose 5-phosphate + D-glyceraldehyde 3-phosphate + L-glutamine = pyridoxal 5'-phosphate + L-glutamate + phosphate + 3 H2O + H(+)</text>
        <dbReference type="Rhea" id="RHEA:31507"/>
        <dbReference type="ChEBI" id="CHEBI:15377"/>
        <dbReference type="ChEBI" id="CHEBI:15378"/>
        <dbReference type="ChEBI" id="CHEBI:29985"/>
        <dbReference type="ChEBI" id="CHEBI:43474"/>
        <dbReference type="ChEBI" id="CHEBI:58273"/>
        <dbReference type="ChEBI" id="CHEBI:58359"/>
        <dbReference type="ChEBI" id="CHEBI:59776"/>
        <dbReference type="ChEBI" id="CHEBI:597326"/>
        <dbReference type="EC" id="4.3.3.6"/>
    </reaction>
</comment>
<dbReference type="HAMAP" id="MF_01615">
    <property type="entry name" value="PdxT"/>
    <property type="match status" value="1"/>
</dbReference>
<dbReference type="Pfam" id="PF01174">
    <property type="entry name" value="SNO"/>
    <property type="match status" value="1"/>
</dbReference>
<dbReference type="FunFam" id="3.40.50.880:FF:000010">
    <property type="entry name" value="uncharacterized protein LOC100176842 isoform X2"/>
    <property type="match status" value="1"/>
</dbReference>
<evidence type="ECO:0000256" key="9">
    <source>
        <dbReference type="ARBA" id="ARBA00064749"/>
    </source>
</evidence>
<dbReference type="PANTHER" id="PTHR31559:SF0">
    <property type="entry name" value="PYRIDOXAL 5'-PHOSPHATE SYNTHASE SUBUNIT SNO1-RELATED"/>
    <property type="match status" value="1"/>
</dbReference>
<evidence type="ECO:0000256" key="4">
    <source>
        <dbReference type="ARBA" id="ARBA00022962"/>
    </source>
</evidence>
<evidence type="ECO:0000256" key="6">
    <source>
        <dbReference type="ARBA" id="ARBA00047992"/>
    </source>
</evidence>
<dbReference type="GO" id="GO:0036381">
    <property type="term" value="F:pyridoxal 5'-phosphate synthase (glutamine hydrolysing) activity"/>
    <property type="evidence" value="ECO:0007669"/>
    <property type="project" value="UniProtKB-UniRule"/>
</dbReference>
<dbReference type="PROSITE" id="PS51273">
    <property type="entry name" value="GATASE_TYPE_1"/>
    <property type="match status" value="1"/>
</dbReference>
<evidence type="ECO:0000256" key="5">
    <source>
        <dbReference type="ARBA" id="ARBA00023239"/>
    </source>
</evidence>